<dbReference type="InterPro" id="IPR019004">
    <property type="entry name" value="YqeY/Aim41"/>
</dbReference>
<dbReference type="AlphaFoldDB" id="A0A0G3X8G4"/>
<reference evidence="1 2" key="1">
    <citation type="submission" date="2015-06" db="EMBL/GenBank/DDBJ databases">
        <authorList>
            <person name="Kim K.M."/>
        </authorList>
    </citation>
    <scope>NUCLEOTIDE SEQUENCE [LARGE SCALE GENOMIC DNA]</scope>
    <source>
        <strain evidence="1 2">KCTC 22370</strain>
    </source>
</reference>
<name>A0A0G3X8G4_9SPHN</name>
<dbReference type="GO" id="GO:0016884">
    <property type="term" value="F:carbon-nitrogen ligase activity, with glutamine as amido-N-donor"/>
    <property type="evidence" value="ECO:0007669"/>
    <property type="project" value="InterPro"/>
</dbReference>
<dbReference type="STRING" id="543877.AM2010_831"/>
<accession>A0A0G3X8G4</accession>
<dbReference type="EMBL" id="CP011805">
    <property type="protein sequence ID" value="AKM06909.1"/>
    <property type="molecule type" value="Genomic_DNA"/>
</dbReference>
<dbReference type="InterPro" id="IPR003789">
    <property type="entry name" value="Asn/Gln_tRNA_amidoTrase-B-like"/>
</dbReference>
<proteinExistence type="predicted"/>
<evidence type="ECO:0000313" key="1">
    <source>
        <dbReference type="EMBL" id="AKM06909.1"/>
    </source>
</evidence>
<dbReference type="Gene3D" id="1.10.10.410">
    <property type="match status" value="1"/>
</dbReference>
<sequence length="153" mass="16960">MLPMIRDDIKQATVQAMKAGEKQRTAALRLIAAKIKDRDIEQRTSGKDVGDDDLVIEVLQKMAKQRRESIQMYEDGGRDELAQQERDELVVIEEFLPQTMDEAQTMAAIESVKADLGATSIKDMGRVMAELKSRHGATLDMAKASGWVKGALA</sequence>
<keyword evidence="1" id="KW-0808">Transferase</keyword>
<dbReference type="InterPro" id="IPR023168">
    <property type="entry name" value="GatB_Yqey_C_2"/>
</dbReference>
<dbReference type="KEGG" id="amx:AM2010_831"/>
<dbReference type="PANTHER" id="PTHR28055">
    <property type="entry name" value="ALTERED INHERITANCE OF MITOCHONDRIA PROTEIN 41, MITOCHONDRIAL"/>
    <property type="match status" value="1"/>
</dbReference>
<dbReference type="Proteomes" id="UP000037643">
    <property type="component" value="Chromosome"/>
</dbReference>
<dbReference type="PANTHER" id="PTHR28055:SF1">
    <property type="entry name" value="ALTERED INHERITANCE OF MITOCHONDRIA PROTEIN 41, MITOCHONDRIAL"/>
    <property type="match status" value="1"/>
</dbReference>
<keyword evidence="2" id="KW-1185">Reference proteome</keyword>
<dbReference type="SUPFAM" id="SSF89095">
    <property type="entry name" value="GatB/YqeY motif"/>
    <property type="match status" value="1"/>
</dbReference>
<gene>
    <name evidence="1" type="ORF">AM2010_831</name>
</gene>
<dbReference type="Gene3D" id="1.10.1510.10">
    <property type="entry name" value="Uncharacterised protein YqeY/AIM41 PF09424, N-terminal domain"/>
    <property type="match status" value="1"/>
</dbReference>
<dbReference type="Pfam" id="PF09424">
    <property type="entry name" value="YqeY"/>
    <property type="match status" value="1"/>
</dbReference>
<dbReference type="GO" id="GO:0016740">
    <property type="term" value="F:transferase activity"/>
    <property type="evidence" value="ECO:0007669"/>
    <property type="project" value="UniProtKB-KW"/>
</dbReference>
<organism evidence="1 2">
    <name type="scientific">Pelagerythrobacter marensis</name>
    <dbReference type="NCBI Taxonomy" id="543877"/>
    <lineage>
        <taxon>Bacteria</taxon>
        <taxon>Pseudomonadati</taxon>
        <taxon>Pseudomonadota</taxon>
        <taxon>Alphaproteobacteria</taxon>
        <taxon>Sphingomonadales</taxon>
        <taxon>Erythrobacteraceae</taxon>
        <taxon>Pelagerythrobacter</taxon>
    </lineage>
</organism>
<evidence type="ECO:0000313" key="2">
    <source>
        <dbReference type="Proteomes" id="UP000037643"/>
    </source>
</evidence>
<dbReference type="PATRIC" id="fig|543877.4.peg.840"/>
<protein>
    <submittedName>
        <fullName evidence="1">Aspartyl-tRNA amidotransferase subunit B</fullName>
    </submittedName>
</protein>
<dbReference type="InterPro" id="IPR042184">
    <property type="entry name" value="YqeY/Aim41_N"/>
</dbReference>